<dbReference type="GeneID" id="54290615"/>
<dbReference type="InterPro" id="IPR011333">
    <property type="entry name" value="SKP1/BTB/POZ_sf"/>
</dbReference>
<dbReference type="AlphaFoldDB" id="A0A6A5XP43"/>
<organism evidence="2 3">
    <name type="scientific">Aaosphaeria arxii CBS 175.79</name>
    <dbReference type="NCBI Taxonomy" id="1450172"/>
    <lineage>
        <taxon>Eukaryota</taxon>
        <taxon>Fungi</taxon>
        <taxon>Dikarya</taxon>
        <taxon>Ascomycota</taxon>
        <taxon>Pezizomycotina</taxon>
        <taxon>Dothideomycetes</taxon>
        <taxon>Pleosporomycetidae</taxon>
        <taxon>Pleosporales</taxon>
        <taxon>Pleosporales incertae sedis</taxon>
        <taxon>Aaosphaeria</taxon>
    </lineage>
</organism>
<dbReference type="Gene3D" id="3.30.710.10">
    <property type="entry name" value="Potassium Channel Kv1.1, Chain A"/>
    <property type="match status" value="1"/>
</dbReference>
<accession>A0A6A5XP43</accession>
<dbReference type="Pfam" id="PF00651">
    <property type="entry name" value="BTB"/>
    <property type="match status" value="1"/>
</dbReference>
<dbReference type="PANTHER" id="PTHR47843:SF5">
    <property type="entry name" value="BTB_POZ DOMAIN PROTEIN"/>
    <property type="match status" value="1"/>
</dbReference>
<dbReference type="EMBL" id="ML978070">
    <property type="protein sequence ID" value="KAF2014531.1"/>
    <property type="molecule type" value="Genomic_DNA"/>
</dbReference>
<evidence type="ECO:0000259" key="1">
    <source>
        <dbReference type="PROSITE" id="PS50097"/>
    </source>
</evidence>
<dbReference type="PANTHER" id="PTHR47843">
    <property type="entry name" value="BTB DOMAIN-CONTAINING PROTEIN-RELATED"/>
    <property type="match status" value="1"/>
</dbReference>
<dbReference type="Proteomes" id="UP000799778">
    <property type="component" value="Unassembled WGS sequence"/>
</dbReference>
<dbReference type="CDD" id="cd18186">
    <property type="entry name" value="BTB_POZ_ZBTB_KLHL-like"/>
    <property type="match status" value="1"/>
</dbReference>
<keyword evidence="3" id="KW-1185">Reference proteome</keyword>
<dbReference type="PROSITE" id="PS50097">
    <property type="entry name" value="BTB"/>
    <property type="match status" value="1"/>
</dbReference>
<dbReference type="SUPFAM" id="SSF54695">
    <property type="entry name" value="POZ domain"/>
    <property type="match status" value="1"/>
</dbReference>
<evidence type="ECO:0000313" key="2">
    <source>
        <dbReference type="EMBL" id="KAF2014531.1"/>
    </source>
</evidence>
<evidence type="ECO:0000313" key="3">
    <source>
        <dbReference type="Proteomes" id="UP000799778"/>
    </source>
</evidence>
<sequence length="282" mass="32097">MAKKKKSLRKMSSNSEKLTFTKLTQTTRPDESRQRLLKSLSEAWTSGAYSDLQIMCNGKTYDVHKVIVCTRSTFLDKALKFPSEASKEGVIELPDQETEIVELLLQYLYEEEYFPELLEAVIFGKQQTTLHSCTGDCKYHSSYRQVCAHHSCGSDCNYDCRNFQCQKCLTTEDVAGDSTQLLTHSKMYEIGDYFAVDGLKKLAAKKFKVACQKYWNDATFPIAAHHAFSTTIESDKGLRSTVCKTIAEHMELLAKDEMDALMNDFTSLTYGLLKEKVKQGWK</sequence>
<gene>
    <name evidence="2" type="ORF">BU24DRAFT_482031</name>
</gene>
<feature type="domain" description="BTB" evidence="1">
    <location>
        <begin position="50"/>
        <end position="112"/>
    </location>
</feature>
<proteinExistence type="predicted"/>
<name>A0A6A5XP43_9PLEO</name>
<dbReference type="InterPro" id="IPR000210">
    <property type="entry name" value="BTB/POZ_dom"/>
</dbReference>
<reference evidence="2" key="1">
    <citation type="journal article" date="2020" name="Stud. Mycol.">
        <title>101 Dothideomycetes genomes: a test case for predicting lifestyles and emergence of pathogens.</title>
        <authorList>
            <person name="Haridas S."/>
            <person name="Albert R."/>
            <person name="Binder M."/>
            <person name="Bloem J."/>
            <person name="Labutti K."/>
            <person name="Salamov A."/>
            <person name="Andreopoulos B."/>
            <person name="Baker S."/>
            <person name="Barry K."/>
            <person name="Bills G."/>
            <person name="Bluhm B."/>
            <person name="Cannon C."/>
            <person name="Castanera R."/>
            <person name="Culley D."/>
            <person name="Daum C."/>
            <person name="Ezra D."/>
            <person name="Gonzalez J."/>
            <person name="Henrissat B."/>
            <person name="Kuo A."/>
            <person name="Liang C."/>
            <person name="Lipzen A."/>
            <person name="Lutzoni F."/>
            <person name="Magnuson J."/>
            <person name="Mondo S."/>
            <person name="Nolan M."/>
            <person name="Ohm R."/>
            <person name="Pangilinan J."/>
            <person name="Park H.-J."/>
            <person name="Ramirez L."/>
            <person name="Alfaro M."/>
            <person name="Sun H."/>
            <person name="Tritt A."/>
            <person name="Yoshinaga Y."/>
            <person name="Zwiers L.-H."/>
            <person name="Turgeon B."/>
            <person name="Goodwin S."/>
            <person name="Spatafora J."/>
            <person name="Crous P."/>
            <person name="Grigoriev I."/>
        </authorList>
    </citation>
    <scope>NUCLEOTIDE SEQUENCE</scope>
    <source>
        <strain evidence="2">CBS 175.79</strain>
    </source>
</reference>
<dbReference type="OrthoDB" id="6359816at2759"/>
<protein>
    <recommendedName>
        <fullName evidence="1">BTB domain-containing protein</fullName>
    </recommendedName>
</protein>
<dbReference type="RefSeq" id="XP_033382870.1">
    <property type="nucleotide sequence ID" value="XM_033533218.1"/>
</dbReference>